<accession>V5D552</accession>
<feature type="region of interest" description="Disordered" evidence="1">
    <location>
        <begin position="113"/>
        <end position="174"/>
    </location>
</feature>
<proteinExistence type="predicted"/>
<dbReference type="EMBL" id="AYLP01000176">
    <property type="protein sequence ID" value="ESS62571.1"/>
    <property type="molecule type" value="Genomic_DNA"/>
</dbReference>
<dbReference type="Proteomes" id="UP000017861">
    <property type="component" value="Unassembled WGS sequence"/>
</dbReference>
<evidence type="ECO:0000313" key="3">
    <source>
        <dbReference type="Proteomes" id="UP000017861"/>
    </source>
</evidence>
<dbReference type="AlphaFoldDB" id="V5D552"/>
<feature type="region of interest" description="Disordered" evidence="1">
    <location>
        <begin position="62"/>
        <end position="83"/>
    </location>
</feature>
<feature type="compositionally biased region" description="Polar residues" evidence="1">
    <location>
        <begin position="73"/>
        <end position="83"/>
    </location>
</feature>
<sequence>MLLFPPAAPTRWSPAVIPQHIQECCKVTWSCQPAMPQSRIHVGSTREDTQITNNTLHMISEHHSDTPRHAKQKCSSPQRTSSHNHIVHALRTAAANTWSKKCSSDQCYPHAAVGSKQKRRAASPQKSATSAVAGRKSTERSHSNEFSPTALSLPPSPTKGPKAANQTRRPINSLCKKRRNRSASCCHPRCCLLINAAGTHLFLKTTLRNCNVFFRIASLQPHREAPTHRRHTPQCK</sequence>
<gene>
    <name evidence="2" type="ORF">TCDM_09776</name>
</gene>
<dbReference type="VEuPathDB" id="TriTrypDB:TCDM_09776"/>
<reference evidence="2 3" key="1">
    <citation type="journal article" date="2014" name="Genome Announc.">
        <title>Trypanosoma cruzi Clone Dm28c Draft Genome Sequence.</title>
        <authorList>
            <person name="Grisard E.C."/>
            <person name="Teixeira S.M."/>
            <person name="de Almeida L.G."/>
            <person name="Stoco P.H."/>
            <person name="Gerber A.L."/>
            <person name="Talavera-Lopez C."/>
            <person name="Lima O.C."/>
            <person name="Andersson B."/>
            <person name="de Vasconcelos A.T."/>
        </authorList>
    </citation>
    <scope>NUCLEOTIDE SEQUENCE [LARGE SCALE GENOMIC DNA]</scope>
    <source>
        <strain evidence="2 3">Dm28c</strain>
    </source>
</reference>
<name>V5D552_TRYCR</name>
<evidence type="ECO:0000313" key="2">
    <source>
        <dbReference type="EMBL" id="ESS62571.1"/>
    </source>
</evidence>
<organism evidence="2 3">
    <name type="scientific">Trypanosoma cruzi Dm28c</name>
    <dbReference type="NCBI Taxonomy" id="1416333"/>
    <lineage>
        <taxon>Eukaryota</taxon>
        <taxon>Discoba</taxon>
        <taxon>Euglenozoa</taxon>
        <taxon>Kinetoplastea</taxon>
        <taxon>Metakinetoplastina</taxon>
        <taxon>Trypanosomatida</taxon>
        <taxon>Trypanosomatidae</taxon>
        <taxon>Trypanosoma</taxon>
        <taxon>Schizotrypanum</taxon>
    </lineage>
</organism>
<comment type="caution">
    <text evidence="2">The sequence shown here is derived from an EMBL/GenBank/DDBJ whole genome shotgun (WGS) entry which is preliminary data.</text>
</comment>
<evidence type="ECO:0000256" key="1">
    <source>
        <dbReference type="SAM" id="MobiDB-lite"/>
    </source>
</evidence>
<protein>
    <submittedName>
        <fullName evidence="2">Uncharacterized protein</fullName>
    </submittedName>
</protein>